<gene>
    <name evidence="2" type="ORF">GCM10009107_16260</name>
</gene>
<feature type="chain" id="PRO_5047280349" evidence="1">
    <location>
        <begin position="30"/>
        <end position="530"/>
    </location>
</feature>
<accession>A0ABN1JVQ9</accession>
<sequence>MFLPRPPRSTAKWALCLSWLGLAALPAHADVWGRLFDASTQQAFVADDYPSVELHRCSAPGDTLCAEFVAGAEPAADGSYRFAAGSFDSPGRYQLWGSALNHEYTHSAPFSVTGSEDHPMDMPLDLLPLQASKLQSCTTVDAEGFCSVSYTLRNVGSTSRQLQAWVLNSTTAFMPAGWSQYTYGDGDTKRVQLTLGAGKQKTLTQKVYVGKQLPRGAYASISLFVSPKDLPQQALIWESLPTVFSEGDGTLRPISAAAEQARALRARRHAGLIAAGTPAARPDAKLSFLSGQVLAADTGAALPLELAPSVRLMSCDRSDDEYCRWIEGDGLALPADGKFYLNLAKLPAGRYQIHALANAHYGMQFSKTFDIPGTSASSLTLTMPQVVVDLDDVARCSNTPVGDCQLAYTLRNTSARDQTVSLWLYLNALQSESQAGSVVYDIGKKGKALGLPVTVTLPAGQTQVVTQALGLTGLPGGSTGWLRLFVAQASDIAHAEAYFSLGNYALSTGDDGVTRVTVLPRPPLPTGAAR</sequence>
<protein>
    <submittedName>
        <fullName evidence="2">Uncharacterized protein</fullName>
    </submittedName>
</protein>
<dbReference type="EMBL" id="BAAAEW010000007">
    <property type="protein sequence ID" value="GAA0747592.1"/>
    <property type="molecule type" value="Genomic_DNA"/>
</dbReference>
<evidence type="ECO:0000313" key="2">
    <source>
        <dbReference type="EMBL" id="GAA0747592.1"/>
    </source>
</evidence>
<keyword evidence="1" id="KW-0732">Signal</keyword>
<comment type="caution">
    <text evidence="2">The sequence shown here is derived from an EMBL/GenBank/DDBJ whole genome shotgun (WGS) entry which is preliminary data.</text>
</comment>
<dbReference type="RefSeq" id="WP_231012390.1">
    <property type="nucleotide sequence ID" value="NZ_BAAAEW010000007.1"/>
</dbReference>
<feature type="signal peptide" evidence="1">
    <location>
        <begin position="1"/>
        <end position="29"/>
    </location>
</feature>
<proteinExistence type="predicted"/>
<keyword evidence="3" id="KW-1185">Reference proteome</keyword>
<dbReference type="Proteomes" id="UP001500279">
    <property type="component" value="Unassembled WGS sequence"/>
</dbReference>
<reference evidence="2 3" key="1">
    <citation type="journal article" date="2019" name="Int. J. Syst. Evol. Microbiol.">
        <title>The Global Catalogue of Microorganisms (GCM) 10K type strain sequencing project: providing services to taxonomists for standard genome sequencing and annotation.</title>
        <authorList>
            <consortium name="The Broad Institute Genomics Platform"/>
            <consortium name="The Broad Institute Genome Sequencing Center for Infectious Disease"/>
            <person name="Wu L."/>
            <person name="Ma J."/>
        </authorList>
    </citation>
    <scope>NUCLEOTIDE SEQUENCE [LARGE SCALE GENOMIC DNA]</scope>
    <source>
        <strain evidence="2 3">JCM 15503</strain>
    </source>
</reference>
<evidence type="ECO:0000256" key="1">
    <source>
        <dbReference type="SAM" id="SignalP"/>
    </source>
</evidence>
<evidence type="ECO:0000313" key="3">
    <source>
        <dbReference type="Proteomes" id="UP001500279"/>
    </source>
</evidence>
<name>A0ABN1JVQ9_9BURK</name>
<organism evidence="2 3">
    <name type="scientific">Ideonella azotifigens</name>
    <dbReference type="NCBI Taxonomy" id="513160"/>
    <lineage>
        <taxon>Bacteria</taxon>
        <taxon>Pseudomonadati</taxon>
        <taxon>Pseudomonadota</taxon>
        <taxon>Betaproteobacteria</taxon>
        <taxon>Burkholderiales</taxon>
        <taxon>Sphaerotilaceae</taxon>
        <taxon>Ideonella</taxon>
    </lineage>
</organism>